<keyword evidence="4" id="KW-0813">Transport</keyword>
<evidence type="ECO:0000256" key="19">
    <source>
        <dbReference type="SAM" id="Phobius"/>
    </source>
</evidence>
<comment type="subcellular location">
    <subcellularLocation>
        <location evidence="1">Cell membrane</location>
        <topology evidence="1">Multi-pass membrane protein</topology>
    </subcellularLocation>
</comment>
<keyword evidence="16" id="KW-0406">Ion transport</keyword>
<comment type="catalytic activity">
    <reaction evidence="18">
        <text>Ca(2+)(in) + ATP + H2O = Ca(2+)(out) + ADP + phosphate + H(+)</text>
        <dbReference type="Rhea" id="RHEA:18105"/>
        <dbReference type="ChEBI" id="CHEBI:15377"/>
        <dbReference type="ChEBI" id="CHEBI:15378"/>
        <dbReference type="ChEBI" id="CHEBI:29108"/>
        <dbReference type="ChEBI" id="CHEBI:30616"/>
        <dbReference type="ChEBI" id="CHEBI:43474"/>
        <dbReference type="ChEBI" id="CHEBI:456216"/>
        <dbReference type="EC" id="7.2.2.10"/>
    </reaction>
</comment>
<dbReference type="NCBIfam" id="TIGR01116">
    <property type="entry name" value="ATPase-IIA1_Ca"/>
    <property type="match status" value="1"/>
</dbReference>
<feature type="transmembrane region" description="Helical" evidence="19">
    <location>
        <begin position="81"/>
        <end position="99"/>
    </location>
</feature>
<dbReference type="EMBL" id="WJXB01000002">
    <property type="protein sequence ID" value="MRN52462.1"/>
    <property type="molecule type" value="Genomic_DNA"/>
</dbReference>
<evidence type="ECO:0000256" key="9">
    <source>
        <dbReference type="ARBA" id="ARBA00022723"/>
    </source>
</evidence>
<dbReference type="PROSITE" id="PS00154">
    <property type="entry name" value="ATPASE_E1_E2"/>
    <property type="match status" value="1"/>
</dbReference>
<dbReference type="SUPFAM" id="SSF56784">
    <property type="entry name" value="HAD-like"/>
    <property type="match status" value="1"/>
</dbReference>
<evidence type="ECO:0000256" key="18">
    <source>
        <dbReference type="ARBA" id="ARBA00048694"/>
    </source>
</evidence>
<keyword evidence="12" id="KW-0067">ATP-binding</keyword>
<evidence type="ECO:0000256" key="6">
    <source>
        <dbReference type="ARBA" id="ARBA00022553"/>
    </source>
</evidence>
<dbReference type="Gene3D" id="3.40.1110.10">
    <property type="entry name" value="Calcium-transporting ATPase, cytoplasmic domain N"/>
    <property type="match status" value="1"/>
</dbReference>
<keyword evidence="11" id="KW-0106">Calcium</keyword>
<keyword evidence="6" id="KW-0597">Phosphoprotein</keyword>
<accession>A0A7X2L083</accession>
<keyword evidence="17 19" id="KW-0472">Membrane</keyword>
<dbReference type="GO" id="GO:0036376">
    <property type="term" value="P:sodium ion export across plasma membrane"/>
    <property type="evidence" value="ECO:0007669"/>
    <property type="project" value="TreeGrafter"/>
</dbReference>
<comment type="similarity">
    <text evidence="2">Belongs to the cation transport ATPase (P-type) (TC 3.A.3) family. Type IIA subfamily.</text>
</comment>
<dbReference type="SFLD" id="SFLDF00027">
    <property type="entry name" value="p-type_atpase"/>
    <property type="match status" value="1"/>
</dbReference>
<dbReference type="InterPro" id="IPR044492">
    <property type="entry name" value="P_typ_ATPase_HD_dom"/>
</dbReference>
<feature type="transmembrane region" description="Helical" evidence="19">
    <location>
        <begin position="853"/>
        <end position="872"/>
    </location>
</feature>
<dbReference type="Pfam" id="PF00690">
    <property type="entry name" value="Cation_ATPase_N"/>
    <property type="match status" value="1"/>
</dbReference>
<evidence type="ECO:0000256" key="8">
    <source>
        <dbReference type="ARBA" id="ARBA00022692"/>
    </source>
</evidence>
<feature type="domain" description="Cation-transporting P-type ATPase N-terminal" evidence="20">
    <location>
        <begin position="28"/>
        <end position="101"/>
    </location>
</feature>
<dbReference type="GO" id="GO:0006883">
    <property type="term" value="P:intracellular sodium ion homeostasis"/>
    <property type="evidence" value="ECO:0007669"/>
    <property type="project" value="TreeGrafter"/>
</dbReference>
<keyword evidence="15 19" id="KW-1133">Transmembrane helix</keyword>
<dbReference type="InterPro" id="IPR023298">
    <property type="entry name" value="ATPase_P-typ_TM_dom_sf"/>
</dbReference>
<dbReference type="PANTHER" id="PTHR43294">
    <property type="entry name" value="SODIUM/POTASSIUM-TRANSPORTING ATPASE SUBUNIT ALPHA"/>
    <property type="match status" value="1"/>
</dbReference>
<keyword evidence="22" id="KW-1185">Reference proteome</keyword>
<dbReference type="SUPFAM" id="SSF81665">
    <property type="entry name" value="Calcium ATPase, transmembrane domain M"/>
    <property type="match status" value="1"/>
</dbReference>
<dbReference type="GO" id="GO:0016887">
    <property type="term" value="F:ATP hydrolysis activity"/>
    <property type="evidence" value="ECO:0007669"/>
    <property type="project" value="InterPro"/>
</dbReference>
<gene>
    <name evidence="21" type="ORF">GJB61_05565</name>
</gene>
<evidence type="ECO:0000259" key="20">
    <source>
        <dbReference type="SMART" id="SM00831"/>
    </source>
</evidence>
<dbReference type="GO" id="GO:1990573">
    <property type="term" value="P:potassium ion import across plasma membrane"/>
    <property type="evidence" value="ECO:0007669"/>
    <property type="project" value="TreeGrafter"/>
</dbReference>
<evidence type="ECO:0000256" key="11">
    <source>
        <dbReference type="ARBA" id="ARBA00022837"/>
    </source>
</evidence>
<keyword evidence="10" id="KW-0547">Nucleotide-binding</keyword>
<comment type="caution">
    <text evidence="21">The sequence shown here is derived from an EMBL/GenBank/DDBJ whole genome shotgun (WGS) entry which is preliminary data.</text>
</comment>
<keyword evidence="5" id="KW-1003">Cell membrane</keyword>
<dbReference type="Proteomes" id="UP000463051">
    <property type="component" value="Unassembled WGS sequence"/>
</dbReference>
<dbReference type="Gene3D" id="2.70.150.10">
    <property type="entry name" value="Calcium-transporting ATPase, cytoplasmic transduction domain A"/>
    <property type="match status" value="1"/>
</dbReference>
<evidence type="ECO:0000256" key="3">
    <source>
        <dbReference type="ARBA" id="ARBA00012790"/>
    </source>
</evidence>
<dbReference type="GO" id="GO:0005886">
    <property type="term" value="C:plasma membrane"/>
    <property type="evidence" value="ECO:0007669"/>
    <property type="project" value="UniProtKB-SubCell"/>
</dbReference>
<dbReference type="Gene3D" id="3.40.50.1000">
    <property type="entry name" value="HAD superfamily/HAD-like"/>
    <property type="match status" value="1"/>
</dbReference>
<evidence type="ECO:0000256" key="17">
    <source>
        <dbReference type="ARBA" id="ARBA00023136"/>
    </source>
</evidence>
<dbReference type="SUPFAM" id="SSF81660">
    <property type="entry name" value="Metal cation-transporting ATPase, ATP-binding domain N"/>
    <property type="match status" value="1"/>
</dbReference>
<sequence>MRGFTKKDYWKETEGLNAISSKVQEDIAYHTLSKEEVLKRLETTEEGLSTSAVDQHQQRYGKNVLKEAKTKSLLAKFMEQFKNVMIFILLAAAVLSGVLGEWTDTIIILLVVILNAVLGVVQENKAEQALEALKNMSSPQARVRRGGQVADIKSEELVPGDIVLLEAGNVVPADLRLIETASLQTEEAALTGESLPSDKNAGVLEGSDIVIGDRTNMAYMSSSVTYGRGVGVVTATGMETEVGKIAGYISEEESEVTPLQKKLDELGKYFTYIILGVCVIIFAVGILEGRELLDMLLTSISLAVAAIPEGLPAIVTIILALGVQRMAKRKAIIRKLPAVETLGSTEIICSDKTGTLTLNKMTVEKLHINGTTIEATEALSSMPGGELMLQAMTLCNDSSIEAGEGKSAEESGKTRSGKAIIGDPTETALVDYALSIGFDKREQEKKYPRRTELPFDSDRKLMTTIHEVEAGHYRVLTKGAPDVLLSKCTHINMDGEVIPLTEDHSAHIISNNKGLADEALRVLAFAYREYEQLVENPSPDTTETGLVFIGLIGMIDPPRDEVRDAVAICRKAGIRPVMITGDHRDTAAAIAKRLGIIEDDSSVLTGRELDQISEEDFAERVSDYSVYARVSPQHKVRIVKAWKQKGKIVAMTGDGVNDAPALKTSDIGVGMGITGTDVAKGVSDMVLADDNFTTIVVAVEEGRKVYSNIRKAIQFLLSANLGEVLTLFIATMIGWRILEPIHILWINLVTDTLPALALGLEKASDDLMSKKPRKSSSSIFAGGVGIGIIYQGLVEAALTLFVYNWAHTHYSEGVAVTMAFATLGLLQITHAFNVRSNTKSLFQIGWFSNRYMLWASLISGLMLVLVILIPGLNNWFGVSHLNLVQWGIVCAAALGIVVIVELVKLFIRSSGKGKAWD</sequence>
<evidence type="ECO:0000313" key="21">
    <source>
        <dbReference type="EMBL" id="MRN52462.1"/>
    </source>
</evidence>
<evidence type="ECO:0000256" key="4">
    <source>
        <dbReference type="ARBA" id="ARBA00022448"/>
    </source>
</evidence>
<dbReference type="SUPFAM" id="SSF81653">
    <property type="entry name" value="Calcium ATPase, transduction domain A"/>
    <property type="match status" value="1"/>
</dbReference>
<dbReference type="SMART" id="SM00831">
    <property type="entry name" value="Cation_ATPase_N"/>
    <property type="match status" value="1"/>
</dbReference>
<dbReference type="InterPro" id="IPR023299">
    <property type="entry name" value="ATPase_P-typ_cyto_dom_N"/>
</dbReference>
<keyword evidence="14" id="KW-1278">Translocase</keyword>
<organism evidence="21 22">
    <name type="scientific">Paenibacillus monticola</name>
    <dbReference type="NCBI Taxonomy" id="2666075"/>
    <lineage>
        <taxon>Bacteria</taxon>
        <taxon>Bacillati</taxon>
        <taxon>Bacillota</taxon>
        <taxon>Bacilli</taxon>
        <taxon>Bacillales</taxon>
        <taxon>Paenibacillaceae</taxon>
        <taxon>Paenibacillus</taxon>
    </lineage>
</organism>
<evidence type="ECO:0000256" key="15">
    <source>
        <dbReference type="ARBA" id="ARBA00022989"/>
    </source>
</evidence>
<dbReference type="Pfam" id="PF13246">
    <property type="entry name" value="Cation_ATPase"/>
    <property type="match status" value="1"/>
</dbReference>
<keyword evidence="13" id="KW-0460">Magnesium</keyword>
<dbReference type="AlphaFoldDB" id="A0A7X2L083"/>
<dbReference type="GO" id="GO:0005524">
    <property type="term" value="F:ATP binding"/>
    <property type="evidence" value="ECO:0007669"/>
    <property type="project" value="UniProtKB-KW"/>
</dbReference>
<evidence type="ECO:0000313" key="22">
    <source>
        <dbReference type="Proteomes" id="UP000463051"/>
    </source>
</evidence>
<evidence type="ECO:0000256" key="10">
    <source>
        <dbReference type="ARBA" id="ARBA00022741"/>
    </source>
</evidence>
<dbReference type="InterPro" id="IPR001757">
    <property type="entry name" value="P_typ_ATPase"/>
</dbReference>
<feature type="transmembrane region" description="Helical" evidence="19">
    <location>
        <begin position="105"/>
        <end position="121"/>
    </location>
</feature>
<name>A0A7X2L083_9BACL</name>
<evidence type="ECO:0000256" key="2">
    <source>
        <dbReference type="ARBA" id="ARBA00005675"/>
    </source>
</evidence>
<evidence type="ECO:0000256" key="1">
    <source>
        <dbReference type="ARBA" id="ARBA00004651"/>
    </source>
</evidence>
<dbReference type="InterPro" id="IPR023214">
    <property type="entry name" value="HAD_sf"/>
</dbReference>
<reference evidence="21 22" key="1">
    <citation type="submission" date="2019-11" db="EMBL/GenBank/DDBJ databases">
        <title>Paenibacillus monticola sp. nov., a novel PGPR strain isolated from mountain sample in China.</title>
        <authorList>
            <person name="Zhao Q."/>
            <person name="Li H.-P."/>
            <person name="Zhang J.-L."/>
        </authorList>
    </citation>
    <scope>NUCLEOTIDE SEQUENCE [LARGE SCALE GENOMIC DNA]</scope>
    <source>
        <strain evidence="21 22">LC-T2</strain>
    </source>
</reference>
<dbReference type="InterPro" id="IPR050510">
    <property type="entry name" value="Cation_transp_ATPase_P-type"/>
</dbReference>
<dbReference type="InterPro" id="IPR008250">
    <property type="entry name" value="ATPase_P-typ_transduc_dom_A_sf"/>
</dbReference>
<keyword evidence="9" id="KW-0479">Metal-binding</keyword>
<evidence type="ECO:0000256" key="14">
    <source>
        <dbReference type="ARBA" id="ARBA00022967"/>
    </source>
</evidence>
<dbReference type="PRINTS" id="PR00120">
    <property type="entry name" value="HATPASE"/>
</dbReference>
<dbReference type="NCBIfam" id="TIGR01494">
    <property type="entry name" value="ATPase_P-type"/>
    <property type="match status" value="3"/>
</dbReference>
<dbReference type="FunFam" id="2.70.150.10:FF:000016">
    <property type="entry name" value="Calcium-transporting P-type ATPase putative"/>
    <property type="match status" value="1"/>
</dbReference>
<dbReference type="GO" id="GO:0005388">
    <property type="term" value="F:P-type calcium transporter activity"/>
    <property type="evidence" value="ECO:0007669"/>
    <property type="project" value="UniProtKB-EC"/>
</dbReference>
<dbReference type="CDD" id="cd02089">
    <property type="entry name" value="P-type_ATPase_Ca_prok"/>
    <property type="match status" value="1"/>
</dbReference>
<evidence type="ECO:0000256" key="16">
    <source>
        <dbReference type="ARBA" id="ARBA00023065"/>
    </source>
</evidence>
<dbReference type="InterPro" id="IPR059000">
    <property type="entry name" value="ATPase_P-type_domA"/>
</dbReference>
<dbReference type="Gene3D" id="1.20.1110.10">
    <property type="entry name" value="Calcium-transporting ATPase, transmembrane domain"/>
    <property type="match status" value="1"/>
</dbReference>
<dbReference type="InterPro" id="IPR036412">
    <property type="entry name" value="HAD-like_sf"/>
</dbReference>
<dbReference type="GO" id="GO:0046872">
    <property type="term" value="F:metal ion binding"/>
    <property type="evidence" value="ECO:0007669"/>
    <property type="project" value="UniProtKB-KW"/>
</dbReference>
<evidence type="ECO:0000256" key="5">
    <source>
        <dbReference type="ARBA" id="ARBA00022475"/>
    </source>
</evidence>
<feature type="transmembrane region" description="Helical" evidence="19">
    <location>
        <begin position="713"/>
        <end position="735"/>
    </location>
</feature>
<proteinExistence type="inferred from homology"/>
<dbReference type="InterPro" id="IPR006068">
    <property type="entry name" value="ATPase_P-typ_cation-transptr_C"/>
</dbReference>
<evidence type="ECO:0000256" key="7">
    <source>
        <dbReference type="ARBA" id="ARBA00022568"/>
    </source>
</evidence>
<protein>
    <recommendedName>
        <fullName evidence="3">P-type Ca(2+) transporter</fullName>
        <ecNumber evidence="3">7.2.2.10</ecNumber>
    </recommendedName>
</protein>
<feature type="transmembrane region" description="Helical" evidence="19">
    <location>
        <begin position="814"/>
        <end position="832"/>
    </location>
</feature>
<dbReference type="EC" id="7.2.2.10" evidence="3"/>
<evidence type="ECO:0000256" key="12">
    <source>
        <dbReference type="ARBA" id="ARBA00022840"/>
    </source>
</evidence>
<dbReference type="SFLD" id="SFLDS00003">
    <property type="entry name" value="Haloacid_Dehalogenase"/>
    <property type="match status" value="1"/>
</dbReference>
<dbReference type="Pfam" id="PF00122">
    <property type="entry name" value="E1-E2_ATPase"/>
    <property type="match status" value="1"/>
</dbReference>
<dbReference type="SFLD" id="SFLDG00002">
    <property type="entry name" value="C1.7:_P-type_atpase_like"/>
    <property type="match status" value="1"/>
</dbReference>
<evidence type="ECO:0000256" key="13">
    <source>
        <dbReference type="ARBA" id="ARBA00022842"/>
    </source>
</evidence>
<dbReference type="FunFam" id="3.40.50.1000:FF:000028">
    <property type="entry name" value="Calcium-transporting P-type ATPase, putative"/>
    <property type="match status" value="1"/>
</dbReference>
<dbReference type="PRINTS" id="PR00119">
    <property type="entry name" value="CATATPASE"/>
</dbReference>
<dbReference type="GO" id="GO:1902600">
    <property type="term" value="P:proton transmembrane transport"/>
    <property type="evidence" value="ECO:0007669"/>
    <property type="project" value="TreeGrafter"/>
</dbReference>
<dbReference type="GO" id="GO:0005391">
    <property type="term" value="F:P-type sodium:potassium-exchanging transporter activity"/>
    <property type="evidence" value="ECO:0007669"/>
    <property type="project" value="TreeGrafter"/>
</dbReference>
<dbReference type="GO" id="GO:0030007">
    <property type="term" value="P:intracellular potassium ion homeostasis"/>
    <property type="evidence" value="ECO:0007669"/>
    <property type="project" value="TreeGrafter"/>
</dbReference>
<dbReference type="Pfam" id="PF00689">
    <property type="entry name" value="Cation_ATPase_C"/>
    <property type="match status" value="1"/>
</dbReference>
<feature type="transmembrane region" description="Helical" evidence="19">
    <location>
        <begin position="269"/>
        <end position="287"/>
    </location>
</feature>
<feature type="transmembrane region" description="Helical" evidence="19">
    <location>
        <begin position="780"/>
        <end position="802"/>
    </location>
</feature>
<dbReference type="InterPro" id="IPR018303">
    <property type="entry name" value="ATPase_P-typ_P_site"/>
</dbReference>
<dbReference type="InterPro" id="IPR005782">
    <property type="entry name" value="P-type_ATPase_IIA"/>
</dbReference>
<keyword evidence="8 19" id="KW-0812">Transmembrane</keyword>
<feature type="transmembrane region" description="Helical" evidence="19">
    <location>
        <begin position="299"/>
        <end position="323"/>
    </location>
</feature>
<feature type="transmembrane region" description="Helical" evidence="19">
    <location>
        <begin position="884"/>
        <end position="907"/>
    </location>
</feature>
<keyword evidence="7" id="KW-0109">Calcium transport</keyword>
<dbReference type="InterPro" id="IPR004014">
    <property type="entry name" value="ATPase_P-typ_cation-transptr_N"/>
</dbReference>
<feature type="transmembrane region" description="Helical" evidence="19">
    <location>
        <begin position="741"/>
        <end position="760"/>
    </location>
</feature>
<dbReference type="PANTHER" id="PTHR43294:SF20">
    <property type="entry name" value="P-TYPE ATPASE"/>
    <property type="match status" value="1"/>
</dbReference>